<name>A0AAD9IZK2_9ANNE</name>
<evidence type="ECO:0000259" key="4">
    <source>
        <dbReference type="Pfam" id="PF02525"/>
    </source>
</evidence>
<dbReference type="Proteomes" id="UP001208570">
    <property type="component" value="Unassembled WGS sequence"/>
</dbReference>
<evidence type="ECO:0000256" key="3">
    <source>
        <dbReference type="SAM" id="MobiDB-lite"/>
    </source>
</evidence>
<sequence length="253" mass="28613">MASKHIHIVFAHPNHGSFNGRMLDVAIETLTSLGHVVTVSDLCEMGFNPVIGKEDFRGHDPQEDVTREQKKLALADLVIFQFPLYTLGYPAILKGYFDRVMTEGYSFELPSKIYDDALLKGKRAVLSFTTGSKRDYYGEKGIMGDINVILWPLQNGGLRFNGFDVLAPNVVYGLDAHLDSQKALDVWRRRLERIFDEQPLLFHRNTDFVDNKLKDEVVEEMKGSYSRTVGQHCGKSLPPGSQTDVVCREETDK</sequence>
<comment type="similarity">
    <text evidence="1">Belongs to the NAD(P)H dehydrogenase (quinone) family.</text>
</comment>
<accession>A0AAD9IZK2</accession>
<evidence type="ECO:0000313" key="6">
    <source>
        <dbReference type="Proteomes" id="UP001208570"/>
    </source>
</evidence>
<evidence type="ECO:0000313" key="5">
    <source>
        <dbReference type="EMBL" id="KAK2143220.1"/>
    </source>
</evidence>
<dbReference type="AlphaFoldDB" id="A0AAD9IZK2"/>
<evidence type="ECO:0000256" key="1">
    <source>
        <dbReference type="ARBA" id="ARBA00006252"/>
    </source>
</evidence>
<protein>
    <recommendedName>
        <fullName evidence="4">Flavodoxin-like fold domain-containing protein</fullName>
    </recommendedName>
</protein>
<dbReference type="GO" id="GO:0005829">
    <property type="term" value="C:cytosol"/>
    <property type="evidence" value="ECO:0007669"/>
    <property type="project" value="TreeGrafter"/>
</dbReference>
<gene>
    <name evidence="5" type="ORF">LSH36_863g00035</name>
</gene>
<dbReference type="InterPro" id="IPR029039">
    <property type="entry name" value="Flavoprotein-like_sf"/>
</dbReference>
<keyword evidence="2" id="KW-0560">Oxidoreductase</keyword>
<keyword evidence="6" id="KW-1185">Reference proteome</keyword>
<dbReference type="Pfam" id="PF02525">
    <property type="entry name" value="Flavodoxin_2"/>
    <property type="match status" value="1"/>
</dbReference>
<proteinExistence type="inferred from homology"/>
<dbReference type="SUPFAM" id="SSF52218">
    <property type="entry name" value="Flavoproteins"/>
    <property type="match status" value="1"/>
</dbReference>
<dbReference type="GO" id="GO:0003955">
    <property type="term" value="F:NAD(P)H dehydrogenase (quinone) activity"/>
    <property type="evidence" value="ECO:0007669"/>
    <property type="project" value="TreeGrafter"/>
</dbReference>
<dbReference type="InterPro" id="IPR003680">
    <property type="entry name" value="Flavodoxin_fold"/>
</dbReference>
<organism evidence="5 6">
    <name type="scientific">Paralvinella palmiformis</name>
    <dbReference type="NCBI Taxonomy" id="53620"/>
    <lineage>
        <taxon>Eukaryota</taxon>
        <taxon>Metazoa</taxon>
        <taxon>Spiralia</taxon>
        <taxon>Lophotrochozoa</taxon>
        <taxon>Annelida</taxon>
        <taxon>Polychaeta</taxon>
        <taxon>Sedentaria</taxon>
        <taxon>Canalipalpata</taxon>
        <taxon>Terebellida</taxon>
        <taxon>Terebelliformia</taxon>
        <taxon>Alvinellidae</taxon>
        <taxon>Paralvinella</taxon>
    </lineage>
</organism>
<comment type="caution">
    <text evidence="5">The sequence shown here is derived from an EMBL/GenBank/DDBJ whole genome shotgun (WGS) entry which is preliminary data.</text>
</comment>
<reference evidence="5" key="1">
    <citation type="journal article" date="2023" name="Mol. Biol. Evol.">
        <title>Third-Generation Sequencing Reveals the Adaptive Role of the Epigenome in Three Deep-Sea Polychaetes.</title>
        <authorList>
            <person name="Perez M."/>
            <person name="Aroh O."/>
            <person name="Sun Y."/>
            <person name="Lan Y."/>
            <person name="Juniper S.K."/>
            <person name="Young C.R."/>
            <person name="Angers B."/>
            <person name="Qian P.Y."/>
        </authorList>
    </citation>
    <scope>NUCLEOTIDE SEQUENCE</scope>
    <source>
        <strain evidence="5">P08H-3</strain>
    </source>
</reference>
<dbReference type="EMBL" id="JAODUP010000863">
    <property type="protein sequence ID" value="KAK2143220.1"/>
    <property type="molecule type" value="Genomic_DNA"/>
</dbReference>
<evidence type="ECO:0000256" key="2">
    <source>
        <dbReference type="ARBA" id="ARBA00023002"/>
    </source>
</evidence>
<feature type="region of interest" description="Disordered" evidence="3">
    <location>
        <begin position="229"/>
        <end position="253"/>
    </location>
</feature>
<dbReference type="Gene3D" id="3.40.50.360">
    <property type="match status" value="1"/>
</dbReference>
<feature type="domain" description="Flavodoxin-like fold" evidence="4">
    <location>
        <begin position="4"/>
        <end position="191"/>
    </location>
</feature>
<dbReference type="PANTHER" id="PTHR10204:SF33">
    <property type="entry name" value="RIBOSYLDIHYDRONICOTINAMIDE DEHYDROGENASE [QUINONE]"/>
    <property type="match status" value="1"/>
</dbReference>
<dbReference type="InterPro" id="IPR051545">
    <property type="entry name" value="NAD(P)H_dehydrogenase_qn"/>
</dbReference>
<dbReference type="PANTHER" id="PTHR10204">
    <property type="entry name" value="NAD P H OXIDOREDUCTASE-RELATED"/>
    <property type="match status" value="1"/>
</dbReference>